<dbReference type="PANTHER" id="PTHR30514">
    <property type="entry name" value="GLUCOKINASE"/>
    <property type="match status" value="1"/>
</dbReference>
<dbReference type="SUPFAM" id="SSF46689">
    <property type="entry name" value="Homeodomain-like"/>
    <property type="match status" value="1"/>
</dbReference>
<evidence type="ECO:0000259" key="5">
    <source>
        <dbReference type="PROSITE" id="PS51464"/>
    </source>
</evidence>
<evidence type="ECO:0000313" key="7">
    <source>
        <dbReference type="Proteomes" id="UP000031666"/>
    </source>
</evidence>
<name>A0A0B8QHQ2_9VIBR</name>
<dbReference type="GO" id="GO:0003677">
    <property type="term" value="F:DNA binding"/>
    <property type="evidence" value="ECO:0007669"/>
    <property type="project" value="UniProtKB-KW"/>
</dbReference>
<dbReference type="AlphaFoldDB" id="A0A0B8QHQ2"/>
<dbReference type="GO" id="GO:0097367">
    <property type="term" value="F:carbohydrate derivative binding"/>
    <property type="evidence" value="ECO:0007669"/>
    <property type="project" value="InterPro"/>
</dbReference>
<dbReference type="PANTHER" id="PTHR30514:SF1">
    <property type="entry name" value="HTH-TYPE TRANSCRIPTIONAL REGULATOR HEXR-RELATED"/>
    <property type="match status" value="1"/>
</dbReference>
<gene>
    <name evidence="6" type="ORF">JCM19241_1071</name>
</gene>
<dbReference type="InterPro" id="IPR047640">
    <property type="entry name" value="RpiR-like"/>
</dbReference>
<dbReference type="PROSITE" id="PS51071">
    <property type="entry name" value="HTH_RPIR"/>
    <property type="match status" value="1"/>
</dbReference>
<dbReference type="Pfam" id="PF01418">
    <property type="entry name" value="HTH_6"/>
    <property type="match status" value="1"/>
</dbReference>
<dbReference type="STRING" id="1481914.JCM19241_1071"/>
<keyword evidence="1" id="KW-0805">Transcription regulation</keyword>
<dbReference type="GO" id="GO:0003700">
    <property type="term" value="F:DNA-binding transcription factor activity"/>
    <property type="evidence" value="ECO:0007669"/>
    <property type="project" value="InterPro"/>
</dbReference>
<dbReference type="InterPro" id="IPR035472">
    <property type="entry name" value="RpiR-like_SIS"/>
</dbReference>
<evidence type="ECO:0000256" key="2">
    <source>
        <dbReference type="ARBA" id="ARBA00023125"/>
    </source>
</evidence>
<feature type="domain" description="SIS" evidence="5">
    <location>
        <begin position="120"/>
        <end position="260"/>
    </location>
</feature>
<dbReference type="SUPFAM" id="SSF53697">
    <property type="entry name" value="SIS domain"/>
    <property type="match status" value="1"/>
</dbReference>
<dbReference type="InterPro" id="IPR009057">
    <property type="entry name" value="Homeodomain-like_sf"/>
</dbReference>
<feature type="domain" description="HTH rpiR-type" evidence="4">
    <location>
        <begin position="5"/>
        <end position="81"/>
    </location>
</feature>
<sequence length="287" mass="31484">MSLEVDIISQITERFPALRDAEKKVAKLIVDDINFAANASITELAESAQVSEATITRFAKAVGCSNVRDMKIKLAQSLTVGQRFILEPVDQTGYQGIYESIKQSLDINRKLFKEQDVETAVSWLHNARQIIAVGMGGGSTIASKELQHRLFRLGYPVVAYNDGLLSRMVAATADANDVLVMISATGYTPVITETAELAKQYGIKVIAITPDETPLAKIADILLPIKHMETDFIYKPSASRYAMLALVDVISMGLAVNHKNRSRDKLRRLKVALDSHRGGGDRQPLGD</sequence>
<protein>
    <submittedName>
        <fullName evidence="6">Transcriptional regulator</fullName>
    </submittedName>
</protein>
<dbReference type="Proteomes" id="UP000031666">
    <property type="component" value="Unassembled WGS sequence"/>
</dbReference>
<dbReference type="EMBL" id="BBSC01000003">
    <property type="protein sequence ID" value="GAM74728.1"/>
    <property type="molecule type" value="Genomic_DNA"/>
</dbReference>
<dbReference type="InterPro" id="IPR000281">
    <property type="entry name" value="HTH_RpiR"/>
</dbReference>
<dbReference type="InterPro" id="IPR001347">
    <property type="entry name" value="SIS_dom"/>
</dbReference>
<dbReference type="InterPro" id="IPR046348">
    <property type="entry name" value="SIS_dom_sf"/>
</dbReference>
<reference evidence="6 7" key="1">
    <citation type="submission" date="2015-01" db="EMBL/GenBank/DDBJ databases">
        <title>Vibrio sp. C94 JCM 19241 whole genome shotgun sequence.</title>
        <authorList>
            <person name="Sawabe T."/>
            <person name="Meirelles P."/>
            <person name="Feng G."/>
            <person name="Sayaka M."/>
            <person name="Hattori M."/>
            <person name="Ohkuma M."/>
        </authorList>
    </citation>
    <scope>NUCLEOTIDE SEQUENCE [LARGE SCALE GENOMIC DNA]</scope>
    <source>
        <strain evidence="7">JCM 19241</strain>
    </source>
</reference>
<organism evidence="6 7">
    <name type="scientific">Vibrio ishigakensis</name>
    <dbReference type="NCBI Taxonomy" id="1481914"/>
    <lineage>
        <taxon>Bacteria</taxon>
        <taxon>Pseudomonadati</taxon>
        <taxon>Pseudomonadota</taxon>
        <taxon>Gammaproteobacteria</taxon>
        <taxon>Vibrionales</taxon>
        <taxon>Vibrionaceae</taxon>
        <taxon>Vibrio</taxon>
    </lineage>
</organism>
<dbReference type="InterPro" id="IPR036388">
    <property type="entry name" value="WH-like_DNA-bd_sf"/>
</dbReference>
<keyword evidence="3" id="KW-0804">Transcription</keyword>
<dbReference type="CDD" id="cd05013">
    <property type="entry name" value="SIS_RpiR"/>
    <property type="match status" value="1"/>
</dbReference>
<comment type="caution">
    <text evidence="6">The sequence shown here is derived from an EMBL/GenBank/DDBJ whole genome shotgun (WGS) entry which is preliminary data.</text>
</comment>
<proteinExistence type="predicted"/>
<dbReference type="Gene3D" id="3.40.50.10490">
    <property type="entry name" value="Glucose-6-phosphate isomerase like protein, domain 1"/>
    <property type="match status" value="1"/>
</dbReference>
<dbReference type="PROSITE" id="PS51464">
    <property type="entry name" value="SIS"/>
    <property type="match status" value="1"/>
</dbReference>
<dbReference type="Pfam" id="PF01380">
    <property type="entry name" value="SIS"/>
    <property type="match status" value="1"/>
</dbReference>
<evidence type="ECO:0000313" key="6">
    <source>
        <dbReference type="EMBL" id="GAM74728.1"/>
    </source>
</evidence>
<dbReference type="GO" id="GO:1901135">
    <property type="term" value="P:carbohydrate derivative metabolic process"/>
    <property type="evidence" value="ECO:0007669"/>
    <property type="project" value="InterPro"/>
</dbReference>
<evidence type="ECO:0000256" key="3">
    <source>
        <dbReference type="ARBA" id="ARBA00023163"/>
    </source>
</evidence>
<accession>A0A0B8QHQ2</accession>
<keyword evidence="2" id="KW-0238">DNA-binding</keyword>
<evidence type="ECO:0000256" key="1">
    <source>
        <dbReference type="ARBA" id="ARBA00023015"/>
    </source>
</evidence>
<reference evidence="6 7" key="2">
    <citation type="submission" date="2015-01" db="EMBL/GenBank/DDBJ databases">
        <authorList>
            <consortium name="NBRP consortium"/>
            <person name="Sawabe T."/>
            <person name="Meirelles P."/>
            <person name="Feng G."/>
            <person name="Sayaka M."/>
            <person name="Hattori M."/>
            <person name="Ohkuma M."/>
        </authorList>
    </citation>
    <scope>NUCLEOTIDE SEQUENCE [LARGE SCALE GENOMIC DNA]</scope>
    <source>
        <strain evidence="7">JCM 19241</strain>
    </source>
</reference>
<dbReference type="Gene3D" id="1.10.10.10">
    <property type="entry name" value="Winged helix-like DNA-binding domain superfamily/Winged helix DNA-binding domain"/>
    <property type="match status" value="1"/>
</dbReference>
<evidence type="ECO:0000259" key="4">
    <source>
        <dbReference type="PROSITE" id="PS51071"/>
    </source>
</evidence>